<dbReference type="GeneID" id="80020364"/>
<evidence type="ECO:0000313" key="2">
    <source>
        <dbReference type="Proteomes" id="UP000595090"/>
    </source>
</evidence>
<sequence>MSLRVIWLFSRPYWWDARPGHPLTLRPATWLHHSTGSPS</sequence>
<organism evidence="1 2">
    <name type="scientific">Streptomyces phage TurkishDelight</name>
    <dbReference type="NCBI Taxonomy" id="2793708"/>
    <lineage>
        <taxon>Viruses</taxon>
        <taxon>Duplodnaviria</taxon>
        <taxon>Heunggongvirae</taxon>
        <taxon>Uroviricota</taxon>
        <taxon>Caudoviricetes</taxon>
        <taxon>Dolmabahcevirus</taxon>
        <taxon>Dolmabahcevirus turkishdelight</taxon>
    </lineage>
</organism>
<dbReference type="EMBL" id="MW291017">
    <property type="protein sequence ID" value="QPL14107.1"/>
    <property type="molecule type" value="Genomic_DNA"/>
</dbReference>
<keyword evidence="2" id="KW-1185">Reference proteome</keyword>
<reference evidence="1 2" key="1">
    <citation type="submission" date="2020-11" db="EMBL/GenBank/DDBJ databases">
        <authorList>
            <person name="Asamoah-Frimpong E.A."/>
            <person name="Attaran A."/>
            <person name="Berhane B."/>
            <person name="Boone B.K."/>
            <person name="Cesta G."/>
            <person name="Chorbajian C."/>
            <person name="Cowan J.T."/>
            <person name="Datu D.V."/>
            <person name="Der L."/>
            <person name="Egbunine A.O."/>
            <person name="Giampietro H."/>
            <person name="Gunnison R.P."/>
            <person name="Joseph M.A."/>
            <person name="Kiewe T."/>
            <person name="Oboh E.C."/>
            <person name="O'Neill K."/>
            <person name="Oxlaj J.A."/>
            <person name="Patel A.K."/>
            <person name="Saqaf K."/>
            <person name="Vuong K."/>
            <person name="Walker C."/>
            <person name="Wikina T."/>
            <person name="Yan T."/>
            <person name="Avazpour P."/>
            <person name="Kim F.M."/>
            <person name="Mason K.J."/>
            <person name="Nguyen D.A."/>
            <person name="Pettit S.M."/>
            <person name="Zhou O.J."/>
            <person name="Brissett D.L."/>
            <person name="Gualtieri C."/>
            <person name="Hufford T.M."/>
            <person name="Ko J.M."/>
            <person name="Novak J.K."/>
            <person name="Smith Z.M."/>
            <person name="Erill I."/>
            <person name="Caruso S.M."/>
            <person name="Garlena R.A."/>
            <person name="Russell D.A."/>
            <person name="Pope W.H."/>
            <person name="Jacobs-Sera D."/>
            <person name="Hatfull G.F."/>
        </authorList>
    </citation>
    <scope>NUCLEOTIDE SEQUENCE [LARGE SCALE GENOMIC DNA]</scope>
</reference>
<gene>
    <name evidence="1" type="primary">78</name>
    <name evidence="1" type="ORF">SEA_TURKISHDELIGHT_78</name>
</gene>
<dbReference type="RefSeq" id="YP_010755694.1">
    <property type="nucleotide sequence ID" value="NC_073473.1"/>
</dbReference>
<accession>A0A7T0Q4G4</accession>
<evidence type="ECO:0000313" key="1">
    <source>
        <dbReference type="EMBL" id="QPL14107.1"/>
    </source>
</evidence>
<protein>
    <submittedName>
        <fullName evidence="1">Uncharacterized protein</fullName>
    </submittedName>
</protein>
<proteinExistence type="predicted"/>
<dbReference type="Proteomes" id="UP000595090">
    <property type="component" value="Segment"/>
</dbReference>
<name>A0A7T0Q4G4_9CAUD</name>
<dbReference type="KEGG" id="vg:80020364"/>